<dbReference type="InterPro" id="IPR003369">
    <property type="entry name" value="TatA/B/E"/>
</dbReference>
<comment type="caution">
    <text evidence="12">The sequence shown here is derived from an EMBL/GenBank/DDBJ whole genome shotgun (WGS) entry which is preliminary data.</text>
</comment>
<dbReference type="EMBL" id="JBEPMB010000001">
    <property type="protein sequence ID" value="MET3612797.1"/>
    <property type="molecule type" value="Genomic_DNA"/>
</dbReference>
<evidence type="ECO:0000256" key="3">
    <source>
        <dbReference type="ARBA" id="ARBA00022475"/>
    </source>
</evidence>
<dbReference type="HAMAP" id="MF_00237">
    <property type="entry name" value="TatB"/>
    <property type="match status" value="1"/>
</dbReference>
<keyword evidence="6 9" id="KW-1133">Transmembrane helix</keyword>
<dbReference type="Pfam" id="PF02416">
    <property type="entry name" value="TatA_B_E"/>
    <property type="match status" value="1"/>
</dbReference>
<comment type="subcellular location">
    <subcellularLocation>
        <location evidence="9">Cell membrane</location>
        <topology evidence="9">Single-pass membrane protein</topology>
    </subcellularLocation>
    <subcellularLocation>
        <location evidence="1">Membrane</location>
        <topology evidence="1">Single-pass membrane protein</topology>
    </subcellularLocation>
</comment>
<evidence type="ECO:0000256" key="4">
    <source>
        <dbReference type="ARBA" id="ARBA00022692"/>
    </source>
</evidence>
<evidence type="ECO:0000256" key="1">
    <source>
        <dbReference type="ARBA" id="ARBA00004167"/>
    </source>
</evidence>
<keyword evidence="2 9" id="KW-0813">Transport</keyword>
<feature type="compositionally biased region" description="Low complexity" evidence="10">
    <location>
        <begin position="127"/>
        <end position="145"/>
    </location>
</feature>
<evidence type="ECO:0000313" key="13">
    <source>
        <dbReference type="Proteomes" id="UP001549047"/>
    </source>
</evidence>
<keyword evidence="8 9" id="KW-0472">Membrane</keyword>
<feature type="compositionally biased region" description="Low complexity" evidence="10">
    <location>
        <begin position="164"/>
        <end position="186"/>
    </location>
</feature>
<protein>
    <recommendedName>
        <fullName evidence="9">Sec-independent protein translocase protein TatB</fullName>
    </recommendedName>
</protein>
<feature type="compositionally biased region" description="Basic and acidic residues" evidence="10">
    <location>
        <begin position="103"/>
        <end position="119"/>
    </location>
</feature>
<keyword evidence="4 9" id="KW-0812">Transmembrane</keyword>
<evidence type="ECO:0000256" key="7">
    <source>
        <dbReference type="ARBA" id="ARBA00023010"/>
    </source>
</evidence>
<feature type="region of interest" description="Disordered" evidence="10">
    <location>
        <begin position="220"/>
        <end position="255"/>
    </location>
</feature>
<name>A0ABV2IWD0_9HYPH</name>
<evidence type="ECO:0000313" key="12">
    <source>
        <dbReference type="EMBL" id="MET3612797.1"/>
    </source>
</evidence>
<evidence type="ECO:0000256" key="9">
    <source>
        <dbReference type="HAMAP-Rule" id="MF_00237"/>
    </source>
</evidence>
<feature type="transmembrane region" description="Helical" evidence="11">
    <location>
        <begin position="6"/>
        <end position="25"/>
    </location>
</feature>
<reference evidence="12 13" key="1">
    <citation type="submission" date="2024-06" db="EMBL/GenBank/DDBJ databases">
        <title>Genomic Encyclopedia of Type Strains, Phase IV (KMG-IV): sequencing the most valuable type-strain genomes for metagenomic binning, comparative biology and taxonomic classification.</title>
        <authorList>
            <person name="Goeker M."/>
        </authorList>
    </citation>
    <scope>NUCLEOTIDE SEQUENCE [LARGE SCALE GENOMIC DNA]</scope>
    <source>
        <strain evidence="12 13">DSM 29780</strain>
    </source>
</reference>
<evidence type="ECO:0000256" key="10">
    <source>
        <dbReference type="SAM" id="MobiDB-lite"/>
    </source>
</evidence>
<dbReference type="InterPro" id="IPR018448">
    <property type="entry name" value="TatB"/>
</dbReference>
<comment type="function">
    <text evidence="9">Part of the twin-arginine translocation (Tat) system that transports large folded proteins containing a characteristic twin-arginine motif in their signal peptide across membranes. Together with TatC, TatB is part of a receptor directly interacting with Tat signal peptides. TatB may form an oligomeric binding site that transiently accommodates folded Tat precursor proteins before their translocation.</text>
</comment>
<dbReference type="Proteomes" id="UP001549047">
    <property type="component" value="Unassembled WGS sequence"/>
</dbReference>
<dbReference type="NCBIfam" id="TIGR01410">
    <property type="entry name" value="tatB"/>
    <property type="match status" value="1"/>
</dbReference>
<feature type="compositionally biased region" description="Low complexity" evidence="10">
    <location>
        <begin position="226"/>
        <end position="244"/>
    </location>
</feature>
<evidence type="ECO:0000256" key="5">
    <source>
        <dbReference type="ARBA" id="ARBA00022927"/>
    </source>
</evidence>
<organism evidence="12 13">
    <name type="scientific">Rhizobium aquaticum</name>
    <dbReference type="NCBI Taxonomy" id="1549636"/>
    <lineage>
        <taxon>Bacteria</taxon>
        <taxon>Pseudomonadati</taxon>
        <taxon>Pseudomonadota</taxon>
        <taxon>Alphaproteobacteria</taxon>
        <taxon>Hyphomicrobiales</taxon>
        <taxon>Rhizobiaceae</taxon>
        <taxon>Rhizobium/Agrobacterium group</taxon>
        <taxon>Rhizobium</taxon>
    </lineage>
</organism>
<comment type="similarity">
    <text evidence="9">Belongs to the TatB family.</text>
</comment>
<evidence type="ECO:0000256" key="2">
    <source>
        <dbReference type="ARBA" id="ARBA00022448"/>
    </source>
</evidence>
<dbReference type="Gene3D" id="1.20.5.3310">
    <property type="match status" value="1"/>
</dbReference>
<dbReference type="PANTHER" id="PTHR33162:SF1">
    <property type="entry name" value="SEC-INDEPENDENT PROTEIN TRANSLOCASE PROTEIN TATA, CHLOROPLASTIC"/>
    <property type="match status" value="1"/>
</dbReference>
<keyword evidence="5 9" id="KW-0653">Protein transport</keyword>
<dbReference type="PANTHER" id="PTHR33162">
    <property type="entry name" value="SEC-INDEPENDENT PROTEIN TRANSLOCASE PROTEIN TATA, CHLOROPLASTIC"/>
    <property type="match status" value="1"/>
</dbReference>
<feature type="region of interest" description="Disordered" evidence="10">
    <location>
        <begin position="100"/>
        <end position="206"/>
    </location>
</feature>
<keyword evidence="3 9" id="KW-1003">Cell membrane</keyword>
<evidence type="ECO:0000256" key="8">
    <source>
        <dbReference type="ARBA" id="ARBA00023136"/>
    </source>
</evidence>
<dbReference type="PRINTS" id="PR01506">
    <property type="entry name" value="TATBPROTEIN"/>
</dbReference>
<proteinExistence type="inferred from homology"/>
<keyword evidence="13" id="KW-1185">Reference proteome</keyword>
<evidence type="ECO:0000256" key="11">
    <source>
        <dbReference type="SAM" id="Phobius"/>
    </source>
</evidence>
<keyword evidence="7 9" id="KW-0811">Translocation</keyword>
<feature type="compositionally biased region" description="Basic residues" evidence="10">
    <location>
        <begin position="245"/>
        <end position="255"/>
    </location>
</feature>
<sequence>MLDIGWTELLVIAIVLIVVVGPKDLPPMLRAFGKMTKRLRVMAGEFRQQFDEALREAELDDVRQTFSDAQKLNPVNSLKDALNPLRQMGNEIRSDIQNAAKSEPAKIGEPWRPEVEVKAPGEPPTFPVAEAPTVTTPTSAETPASRDPGNEGNKPVRKPRTPKASAVSEAAPADVAPVAAPVEAPSLPKTKPASRKKAAVAAEPSVAPLETVSVPVKKTGVRKATAKTAEPAAPAATKTMTPKKPATRAKKTGDA</sequence>
<accession>A0ABV2IWD0</accession>
<dbReference type="RefSeq" id="WP_354555333.1">
    <property type="nucleotide sequence ID" value="NZ_JBEPMB010000001.1"/>
</dbReference>
<evidence type="ECO:0000256" key="6">
    <source>
        <dbReference type="ARBA" id="ARBA00022989"/>
    </source>
</evidence>
<comment type="subunit">
    <text evidence="9">The Tat system comprises two distinct complexes: a TatABC complex, containing multiple copies of TatA, TatB and TatC subunits, and a separate TatA complex, containing only TatA subunits. Substrates initially bind to the TatABC complex, which probably triggers association of the separate TatA complex to form the active translocon.</text>
</comment>
<gene>
    <name evidence="9" type="primary">tatB</name>
    <name evidence="12" type="ORF">ABID16_001102</name>
</gene>